<keyword evidence="2" id="KW-0479">Metal-binding</keyword>
<dbReference type="PROSITE" id="PS51379">
    <property type="entry name" value="4FE4S_FER_2"/>
    <property type="match status" value="2"/>
</dbReference>
<evidence type="ECO:0000313" key="7">
    <source>
        <dbReference type="Proteomes" id="UP000075737"/>
    </source>
</evidence>
<dbReference type="InterPro" id="IPR050572">
    <property type="entry name" value="Fe-S_Ferredoxin"/>
</dbReference>
<dbReference type="STRING" id="520767.ATZ99_19530"/>
<reference evidence="6 7" key="1">
    <citation type="submission" date="2015-12" db="EMBL/GenBank/DDBJ databases">
        <title>Draft genome of Thermovenabulum gondwanense isolated from a red thermophilic microbial mat colonisisng an outflow channel of a bore well.</title>
        <authorList>
            <person name="Patel B.K."/>
        </authorList>
    </citation>
    <scope>NUCLEOTIDE SEQUENCE [LARGE SCALE GENOMIC DNA]</scope>
    <source>
        <strain evidence="6 7">R270</strain>
    </source>
</reference>
<accession>A0A162M8G0</accession>
<dbReference type="PANTHER" id="PTHR43687">
    <property type="entry name" value="ADENYLYLSULFATE REDUCTASE, BETA SUBUNIT"/>
    <property type="match status" value="1"/>
</dbReference>
<dbReference type="InterPro" id="IPR017896">
    <property type="entry name" value="4Fe4S_Fe-S-bd"/>
</dbReference>
<comment type="caution">
    <text evidence="6">The sequence shown here is derived from an EMBL/GenBank/DDBJ whole genome shotgun (WGS) entry which is preliminary data.</text>
</comment>
<evidence type="ECO:0000256" key="4">
    <source>
        <dbReference type="ARBA" id="ARBA00023014"/>
    </source>
</evidence>
<keyword evidence="7" id="KW-1185">Reference proteome</keyword>
<keyword evidence="3" id="KW-0408">Iron</keyword>
<evidence type="ECO:0000256" key="2">
    <source>
        <dbReference type="ARBA" id="ARBA00022723"/>
    </source>
</evidence>
<keyword evidence="1" id="KW-0004">4Fe-4S</keyword>
<evidence type="ECO:0000259" key="5">
    <source>
        <dbReference type="PROSITE" id="PS51379"/>
    </source>
</evidence>
<dbReference type="PANTHER" id="PTHR43687:SF4">
    <property type="entry name" value="BLR5484 PROTEIN"/>
    <property type="match status" value="1"/>
</dbReference>
<dbReference type="OrthoDB" id="9804603at2"/>
<dbReference type="SUPFAM" id="SSF54862">
    <property type="entry name" value="4Fe-4S ferredoxins"/>
    <property type="match status" value="1"/>
</dbReference>
<feature type="domain" description="4Fe-4S ferredoxin-type" evidence="5">
    <location>
        <begin position="35"/>
        <end position="65"/>
    </location>
</feature>
<gene>
    <name evidence="6" type="ORF">ATZ99_19530</name>
</gene>
<dbReference type="GO" id="GO:0051539">
    <property type="term" value="F:4 iron, 4 sulfur cluster binding"/>
    <property type="evidence" value="ECO:0007669"/>
    <property type="project" value="UniProtKB-KW"/>
</dbReference>
<dbReference type="GO" id="GO:0046872">
    <property type="term" value="F:metal ion binding"/>
    <property type="evidence" value="ECO:0007669"/>
    <property type="project" value="UniProtKB-KW"/>
</dbReference>
<dbReference type="Pfam" id="PF13237">
    <property type="entry name" value="Fer4_10"/>
    <property type="match status" value="1"/>
</dbReference>
<evidence type="ECO:0000313" key="6">
    <source>
        <dbReference type="EMBL" id="KYO64521.1"/>
    </source>
</evidence>
<proteinExistence type="predicted"/>
<name>A0A162M8G0_9FIRM</name>
<dbReference type="EMBL" id="LOHZ01000042">
    <property type="protein sequence ID" value="KYO64521.1"/>
    <property type="molecule type" value="Genomic_DNA"/>
</dbReference>
<dbReference type="RefSeq" id="WP_068749053.1">
    <property type="nucleotide sequence ID" value="NZ_LOHZ01000042.1"/>
</dbReference>
<dbReference type="Gene3D" id="3.30.70.20">
    <property type="match status" value="1"/>
</dbReference>
<sequence length="70" mass="8013">MSKRFKVKINEQRCKKCGICVAFCPKKVLRIDINTFPIVDKEEECIGCNLCYLRCPDIAIFVEEKGEGVV</sequence>
<evidence type="ECO:0000256" key="1">
    <source>
        <dbReference type="ARBA" id="ARBA00022485"/>
    </source>
</evidence>
<organism evidence="6 7">
    <name type="scientific">Thermovenabulum gondwanense</name>
    <dbReference type="NCBI Taxonomy" id="520767"/>
    <lineage>
        <taxon>Bacteria</taxon>
        <taxon>Bacillati</taxon>
        <taxon>Bacillota</taxon>
        <taxon>Clostridia</taxon>
        <taxon>Thermosediminibacterales</taxon>
        <taxon>Thermosediminibacteraceae</taxon>
        <taxon>Thermovenabulum</taxon>
    </lineage>
</organism>
<dbReference type="PATRIC" id="fig|520767.4.peg.2078"/>
<dbReference type="InterPro" id="IPR017900">
    <property type="entry name" value="4Fe4S_Fe_S_CS"/>
</dbReference>
<evidence type="ECO:0000256" key="3">
    <source>
        <dbReference type="ARBA" id="ARBA00023004"/>
    </source>
</evidence>
<keyword evidence="4" id="KW-0411">Iron-sulfur</keyword>
<feature type="domain" description="4Fe-4S ferredoxin-type" evidence="5">
    <location>
        <begin position="5"/>
        <end position="34"/>
    </location>
</feature>
<dbReference type="AlphaFoldDB" id="A0A162M8G0"/>
<dbReference type="PROSITE" id="PS00198">
    <property type="entry name" value="4FE4S_FER_1"/>
    <property type="match status" value="2"/>
</dbReference>
<protein>
    <recommendedName>
        <fullName evidence="5">4Fe-4S ferredoxin-type domain-containing protein</fullName>
    </recommendedName>
</protein>
<dbReference type="Proteomes" id="UP000075737">
    <property type="component" value="Unassembled WGS sequence"/>
</dbReference>